<proteinExistence type="predicted"/>
<protein>
    <recommendedName>
        <fullName evidence="5">Lipoprotein</fullName>
    </recommendedName>
</protein>
<name>A0ABU6CER2_9ACTN</name>
<accession>A0ABU6CER2</accession>
<evidence type="ECO:0000256" key="2">
    <source>
        <dbReference type="SAM" id="SignalP"/>
    </source>
</evidence>
<dbReference type="RefSeq" id="WP_324770893.1">
    <property type="nucleotide sequence ID" value="NZ_BAAATS010000028.1"/>
</dbReference>
<dbReference type="Proteomes" id="UP001352223">
    <property type="component" value="Unassembled WGS sequence"/>
</dbReference>
<keyword evidence="4" id="KW-1185">Reference proteome</keyword>
<evidence type="ECO:0000313" key="4">
    <source>
        <dbReference type="Proteomes" id="UP001352223"/>
    </source>
</evidence>
<reference evidence="3 4" key="1">
    <citation type="submission" date="2022-10" db="EMBL/GenBank/DDBJ databases">
        <authorList>
            <person name="Xie J."/>
            <person name="Shen N."/>
        </authorList>
    </citation>
    <scope>NUCLEOTIDE SEQUENCE [LARGE SCALE GENOMIC DNA]</scope>
    <source>
        <strain evidence="3 4">DSM 41681</strain>
    </source>
</reference>
<dbReference type="PROSITE" id="PS51257">
    <property type="entry name" value="PROKAR_LIPOPROTEIN"/>
    <property type="match status" value="1"/>
</dbReference>
<organism evidence="3 4">
    <name type="scientific">Streptomyces kunmingensis</name>
    <dbReference type="NCBI Taxonomy" id="68225"/>
    <lineage>
        <taxon>Bacteria</taxon>
        <taxon>Bacillati</taxon>
        <taxon>Actinomycetota</taxon>
        <taxon>Actinomycetes</taxon>
        <taxon>Kitasatosporales</taxon>
        <taxon>Streptomycetaceae</taxon>
        <taxon>Streptomyces</taxon>
    </lineage>
</organism>
<sequence length="312" mass="32836">MRMVTKRCVVLVLTGVLGMGAAACGAESDDRNGSGEGGTGLTSALSGVPASAGEQTLTYRDVKAGRRLVAADKALYAGLGDFGVWELGGRRATAASVKESYGFSAKDVDTSLMVGAGRAQRLTGAFDVEAARKAMEKDGYRSSDRDGGVRLSKEGQATFDVSGSVRVTKWLDSGPVLPLEKPERSVADDAAYKSVIACLGDDVYEAGLYGKRPGYRKQGVVLAGIGGRAHDSASTEKMCVLSTSKDAAEKIAEKLRAKTAAGERYAGSQVDVGDGDTPMVSMSWKNTTESGLRPTDQDRTNELLKPVLYAWR</sequence>
<gene>
    <name evidence="3" type="ORF">OKJ48_23565</name>
</gene>
<feature type="region of interest" description="Disordered" evidence="1">
    <location>
        <begin position="28"/>
        <end position="47"/>
    </location>
</feature>
<comment type="caution">
    <text evidence="3">The sequence shown here is derived from an EMBL/GenBank/DDBJ whole genome shotgun (WGS) entry which is preliminary data.</text>
</comment>
<feature type="chain" id="PRO_5045176049" description="Lipoprotein" evidence="2">
    <location>
        <begin position="26"/>
        <end position="312"/>
    </location>
</feature>
<evidence type="ECO:0000256" key="1">
    <source>
        <dbReference type="SAM" id="MobiDB-lite"/>
    </source>
</evidence>
<evidence type="ECO:0008006" key="5">
    <source>
        <dbReference type="Google" id="ProtNLM"/>
    </source>
</evidence>
<feature type="signal peptide" evidence="2">
    <location>
        <begin position="1"/>
        <end position="25"/>
    </location>
</feature>
<evidence type="ECO:0000313" key="3">
    <source>
        <dbReference type="EMBL" id="MEB3963198.1"/>
    </source>
</evidence>
<dbReference type="EMBL" id="JAOZYB010000223">
    <property type="protein sequence ID" value="MEB3963198.1"/>
    <property type="molecule type" value="Genomic_DNA"/>
</dbReference>
<keyword evidence="2" id="KW-0732">Signal</keyword>